<evidence type="ECO:0000313" key="2">
    <source>
        <dbReference type="Proteomes" id="UP001254848"/>
    </source>
</evidence>
<proteinExistence type="predicted"/>
<dbReference type="EMBL" id="JAUOZS010000001">
    <property type="protein sequence ID" value="MDT8899758.1"/>
    <property type="molecule type" value="Genomic_DNA"/>
</dbReference>
<name>A0ABU3NSF6_9FIRM</name>
<evidence type="ECO:0000313" key="1">
    <source>
        <dbReference type="EMBL" id="MDT8899758.1"/>
    </source>
</evidence>
<comment type="caution">
    <text evidence="1">The sequence shown here is derived from an EMBL/GenBank/DDBJ whole genome shotgun (WGS) entry which is preliminary data.</text>
</comment>
<reference evidence="1 2" key="1">
    <citation type="submission" date="2023-07" db="EMBL/GenBank/DDBJ databases">
        <title>The novel representative of Negativicutes class, Anaeroselena agilis gen. nov. sp. nov.</title>
        <authorList>
            <person name="Prokofeva M.I."/>
            <person name="Elcheninov A.G."/>
            <person name="Klyukina A."/>
            <person name="Kublanov I.V."/>
            <person name="Frolov E.N."/>
            <person name="Podosokorskaya O.A."/>
        </authorList>
    </citation>
    <scope>NUCLEOTIDE SEQUENCE [LARGE SCALE GENOMIC DNA]</scope>
    <source>
        <strain evidence="1 2">4137-cl</strain>
    </source>
</reference>
<dbReference type="RefSeq" id="WP_413778326.1">
    <property type="nucleotide sequence ID" value="NZ_JAUOZS010000001.1"/>
</dbReference>
<keyword evidence="2" id="KW-1185">Reference proteome</keyword>
<organism evidence="1 2">
    <name type="scientific">Anaeroselena agilis</name>
    <dbReference type="NCBI Taxonomy" id="3063788"/>
    <lineage>
        <taxon>Bacteria</taxon>
        <taxon>Bacillati</taxon>
        <taxon>Bacillota</taxon>
        <taxon>Negativicutes</taxon>
        <taxon>Acetonemataceae</taxon>
        <taxon>Anaeroselena</taxon>
    </lineage>
</organism>
<protein>
    <submittedName>
        <fullName evidence="1">Uncharacterized protein</fullName>
    </submittedName>
</protein>
<gene>
    <name evidence="1" type="ORF">Q4T40_00660</name>
</gene>
<accession>A0ABU3NSF6</accession>
<sequence length="186" mass="21337">MDFIHVSSRELSPGTVLKPYGMDLHMQKGLNVARLVIDFRPEDTISMVFVAKMIEWQLNNKISGEFANMIVEHMLEKTRQQEFPNRPSRLGSCFLFPETAAAQQFIKHYRESRSYIYKCKVEAENYVTCDMALINSHNIMYETDSVTELAALRERCVKYWAGEQPMALPEVIVPGVVKISGLIART</sequence>
<dbReference type="Proteomes" id="UP001254848">
    <property type="component" value="Unassembled WGS sequence"/>
</dbReference>
<dbReference type="SUPFAM" id="SSF56399">
    <property type="entry name" value="ADP-ribosylation"/>
    <property type="match status" value="1"/>
</dbReference>